<feature type="compositionally biased region" description="Basic and acidic residues" evidence="5">
    <location>
        <begin position="246"/>
        <end position="260"/>
    </location>
</feature>
<dbReference type="InterPro" id="IPR050098">
    <property type="entry name" value="TFPI/VKTCI-like"/>
</dbReference>
<comment type="caution">
    <text evidence="7">The sequence shown here is derived from an EMBL/GenBank/DDBJ whole genome shotgun (WGS) entry which is preliminary data.</text>
</comment>
<dbReference type="InterPro" id="IPR002223">
    <property type="entry name" value="Kunitz_BPTI"/>
</dbReference>
<proteinExistence type="predicted"/>
<organism evidence="7 8">
    <name type="scientific">Caerostris darwini</name>
    <dbReference type="NCBI Taxonomy" id="1538125"/>
    <lineage>
        <taxon>Eukaryota</taxon>
        <taxon>Metazoa</taxon>
        <taxon>Ecdysozoa</taxon>
        <taxon>Arthropoda</taxon>
        <taxon>Chelicerata</taxon>
        <taxon>Arachnida</taxon>
        <taxon>Araneae</taxon>
        <taxon>Araneomorphae</taxon>
        <taxon>Entelegynae</taxon>
        <taxon>Araneoidea</taxon>
        <taxon>Araneidae</taxon>
        <taxon>Caerostris</taxon>
    </lineage>
</organism>
<dbReference type="CDD" id="cd00109">
    <property type="entry name" value="Kunitz-type"/>
    <property type="match status" value="1"/>
</dbReference>
<dbReference type="PANTHER" id="PTHR10083">
    <property type="entry name" value="KUNITZ-TYPE PROTEASE INHIBITOR-RELATED"/>
    <property type="match status" value="1"/>
</dbReference>
<dbReference type="AlphaFoldDB" id="A0AAV4M8B8"/>
<dbReference type="PROSITE" id="PS00280">
    <property type="entry name" value="BPTI_KUNITZ_1"/>
    <property type="match status" value="1"/>
</dbReference>
<accession>A0AAV4M8B8</accession>
<evidence type="ECO:0000313" key="7">
    <source>
        <dbReference type="EMBL" id="GIX68105.1"/>
    </source>
</evidence>
<evidence type="ECO:0000313" key="8">
    <source>
        <dbReference type="Proteomes" id="UP001054837"/>
    </source>
</evidence>
<evidence type="ECO:0000256" key="5">
    <source>
        <dbReference type="SAM" id="MobiDB-lite"/>
    </source>
</evidence>
<dbReference type="EMBL" id="BPLQ01000153">
    <property type="protein sequence ID" value="GIX68105.1"/>
    <property type="molecule type" value="Genomic_DNA"/>
</dbReference>
<dbReference type="Proteomes" id="UP001054837">
    <property type="component" value="Unassembled WGS sequence"/>
</dbReference>
<dbReference type="InterPro" id="IPR036880">
    <property type="entry name" value="Kunitz_BPTI_sf"/>
</dbReference>
<dbReference type="PANTHER" id="PTHR10083:SF374">
    <property type="entry name" value="BPTI_KUNITZ INHIBITOR DOMAIN-CONTAINING PROTEIN"/>
    <property type="match status" value="1"/>
</dbReference>
<name>A0AAV4M8B8_9ARAC</name>
<protein>
    <recommendedName>
        <fullName evidence="6">BPTI/Kunitz inhibitor domain-containing protein</fullName>
    </recommendedName>
</protein>
<evidence type="ECO:0000256" key="1">
    <source>
        <dbReference type="ARBA" id="ARBA00022690"/>
    </source>
</evidence>
<keyword evidence="4" id="KW-1015">Disulfide bond</keyword>
<evidence type="ECO:0000259" key="6">
    <source>
        <dbReference type="PROSITE" id="PS50279"/>
    </source>
</evidence>
<gene>
    <name evidence="7" type="primary">AVEN_11950_1</name>
    <name evidence="7" type="ORF">CDAR_197221</name>
</gene>
<dbReference type="SUPFAM" id="SSF57362">
    <property type="entry name" value="BPTI-like"/>
    <property type="match status" value="1"/>
</dbReference>
<evidence type="ECO:0000256" key="2">
    <source>
        <dbReference type="ARBA" id="ARBA00022729"/>
    </source>
</evidence>
<reference evidence="7 8" key="1">
    <citation type="submission" date="2021-06" db="EMBL/GenBank/DDBJ databases">
        <title>Caerostris darwini draft genome.</title>
        <authorList>
            <person name="Kono N."/>
            <person name="Arakawa K."/>
        </authorList>
    </citation>
    <scope>NUCLEOTIDE SEQUENCE [LARGE SCALE GENOMIC DNA]</scope>
</reference>
<evidence type="ECO:0000256" key="3">
    <source>
        <dbReference type="ARBA" id="ARBA00022900"/>
    </source>
</evidence>
<dbReference type="SMART" id="SM00131">
    <property type="entry name" value="KU"/>
    <property type="match status" value="1"/>
</dbReference>
<keyword evidence="3" id="KW-0722">Serine protease inhibitor</keyword>
<dbReference type="PRINTS" id="PR00759">
    <property type="entry name" value="BASICPTASE"/>
</dbReference>
<dbReference type="InterPro" id="IPR020901">
    <property type="entry name" value="Prtase_inh_Kunz-CS"/>
</dbReference>
<sequence length="642" mass="71706">MEEMDLYIPAICDIEAFDLNPGYGILLSQQPMTIIECYSTGTQITCSKWTAIENTHYHVPCKAENVVLIEVLETSAGPIVAPDLEIMEYLNDKNQPYIVLNVETTTDEPYGIFDRVDYIDGTKGCKYAKVKVLKDLSPESMTMEGNLFTIIASADCNNGLFKMVNGIALLMSDKPILPGTAVYLEEDSTEVVGIHPGTTHISLCSSHSAVFMPKEVVTSPDHVSSKNYDPLPDKSAIVDEYPPSDIKPRMTEEKPADPIKKKPVQSETSCQGHIDDSCPVCEDIYSISPEIYCNSQLSLLTRAIGLHYDNQTCSYGTLASLYDATASKAPELSVLKISYTIPAHCSCSALKENSYLLIMMEESMPMMNPLPLKFSKGMHLYTATEGRTSLPTCVFQDALIARSGNISKIIELDSPNKELREMMPELSLLECPNMDRTCPKCGSVNEEELKSLYCESEEVLLVSRNKKSKNDTRKFPSTGKITFAQFMNDENYTLDINIDRLESICTLPKEEGNCSESDMHYYYDADFEMCTEFFYSGCGGNANNFAEMDQCQDACYRPDFCVEGSLNVKKIIRSPDNDDDYPNAKFLYSLPEHCECPDLLEGDGTAYLMSTSDVDRSNTQLTDSHYFIPLPKDQKKKKISCE</sequence>
<keyword evidence="1" id="KW-0646">Protease inhibitor</keyword>
<dbReference type="Gene3D" id="4.10.410.10">
    <property type="entry name" value="Pancreatic trypsin inhibitor Kunitz domain"/>
    <property type="match status" value="1"/>
</dbReference>
<dbReference type="GO" id="GO:0005615">
    <property type="term" value="C:extracellular space"/>
    <property type="evidence" value="ECO:0007669"/>
    <property type="project" value="TreeGrafter"/>
</dbReference>
<keyword evidence="2" id="KW-0732">Signal</keyword>
<feature type="region of interest" description="Disordered" evidence="5">
    <location>
        <begin position="237"/>
        <end position="266"/>
    </location>
</feature>
<dbReference type="PROSITE" id="PS50279">
    <property type="entry name" value="BPTI_KUNITZ_2"/>
    <property type="match status" value="1"/>
</dbReference>
<dbReference type="GO" id="GO:0004867">
    <property type="term" value="F:serine-type endopeptidase inhibitor activity"/>
    <property type="evidence" value="ECO:0007669"/>
    <property type="project" value="UniProtKB-KW"/>
</dbReference>
<dbReference type="Pfam" id="PF00014">
    <property type="entry name" value="Kunitz_BPTI"/>
    <property type="match status" value="1"/>
</dbReference>
<keyword evidence="8" id="KW-1185">Reference proteome</keyword>
<feature type="domain" description="BPTI/Kunitz inhibitor" evidence="6">
    <location>
        <begin position="505"/>
        <end position="555"/>
    </location>
</feature>
<evidence type="ECO:0000256" key="4">
    <source>
        <dbReference type="ARBA" id="ARBA00023157"/>
    </source>
</evidence>